<dbReference type="AlphaFoldDB" id="A0AA36MHH1"/>
<evidence type="ECO:0000256" key="1">
    <source>
        <dbReference type="ARBA" id="ARBA00001974"/>
    </source>
</evidence>
<dbReference type="Pfam" id="PF00441">
    <property type="entry name" value="Acyl-CoA_dh_1"/>
    <property type="match status" value="1"/>
</dbReference>
<dbReference type="InterPro" id="IPR006091">
    <property type="entry name" value="Acyl-CoA_Oxase/DH_mid-dom"/>
</dbReference>
<keyword evidence="7 16" id="KW-0285">Flavoprotein</keyword>
<sequence>MLARNSFRLGGITRSAVVARRLICFDLTDTQKEIQATALKFAKEELIPNASKYDESGEFPWDMVKKAHSLGLMNPQIPEKYGGPGMSTLDTALIVEALAYGCSAIQLAIMGPSLAIAPVYVSGNEEQKKKYLGCLAAEPIIASYCVTEPGAGSDVNGVKTKAEKKGDEYILNGQKAWITGGGHAKWFFVLARSDPNPKTPAGKAFTAFVVDGDTPGIVRGKKEKNMGQRCADTRAITFEDVRVPKSNVLGSEGSGFKVAMSAFDMTRPGVAAGAVGLSWRALDEAAKYALERKAFGTEIANHQAVQFMLADMAVNLELARLATYKSAWDVDHQVRSSYYASIAKRFAADTAQEAATNAVQIFGGNGFNCEYPVEKLMRDAKIYQIYEGTSQIQRVVIARTLLTHFQQNQTCRMN</sequence>
<dbReference type="SUPFAM" id="SSF56645">
    <property type="entry name" value="Acyl-CoA dehydrogenase NM domain-like"/>
    <property type="match status" value="1"/>
</dbReference>
<evidence type="ECO:0000259" key="17">
    <source>
        <dbReference type="Pfam" id="PF00441"/>
    </source>
</evidence>
<feature type="domain" description="Acyl-CoA dehydrogenase/oxidase C-terminal" evidence="17">
    <location>
        <begin position="253"/>
        <end position="402"/>
    </location>
</feature>
<evidence type="ECO:0000313" key="21">
    <source>
        <dbReference type="Proteomes" id="UP001176961"/>
    </source>
</evidence>
<dbReference type="PROSITE" id="PS00073">
    <property type="entry name" value="ACYL_COA_DH_2"/>
    <property type="match status" value="1"/>
</dbReference>
<dbReference type="EC" id="1.3.8.7" evidence="6"/>
<dbReference type="EMBL" id="CATQJL010000326">
    <property type="protein sequence ID" value="CAJ0609753.1"/>
    <property type="molecule type" value="Genomic_DNA"/>
</dbReference>
<dbReference type="Gene3D" id="1.10.540.10">
    <property type="entry name" value="Acyl-CoA dehydrogenase/oxidase, N-terminal domain"/>
    <property type="match status" value="1"/>
</dbReference>
<dbReference type="InterPro" id="IPR037069">
    <property type="entry name" value="AcylCoA_DH/ox_N_sf"/>
</dbReference>
<keyword evidence="21" id="KW-1185">Reference proteome</keyword>
<protein>
    <recommendedName>
        <fullName evidence="6">medium-chain acyl-CoA dehydrogenase</fullName>
        <ecNumber evidence="6">1.3.8.7</ecNumber>
    </recommendedName>
</protein>
<evidence type="ECO:0000256" key="4">
    <source>
        <dbReference type="ARBA" id="ARBA00009347"/>
    </source>
</evidence>
<keyword evidence="10" id="KW-0809">Transit peptide</keyword>
<evidence type="ECO:0000256" key="5">
    <source>
        <dbReference type="ARBA" id="ARBA00011881"/>
    </source>
</evidence>
<keyword evidence="12" id="KW-0443">Lipid metabolism</keyword>
<evidence type="ECO:0000256" key="6">
    <source>
        <dbReference type="ARBA" id="ARBA00012033"/>
    </source>
</evidence>
<evidence type="ECO:0000256" key="9">
    <source>
        <dbReference type="ARBA" id="ARBA00022832"/>
    </source>
</evidence>
<dbReference type="InterPro" id="IPR009100">
    <property type="entry name" value="AcylCoA_DH/oxidase_NM_dom_sf"/>
</dbReference>
<evidence type="ECO:0000256" key="10">
    <source>
        <dbReference type="ARBA" id="ARBA00022946"/>
    </source>
</evidence>
<dbReference type="Pfam" id="PF02770">
    <property type="entry name" value="Acyl-CoA_dh_M"/>
    <property type="match status" value="1"/>
</dbReference>
<evidence type="ECO:0000259" key="18">
    <source>
        <dbReference type="Pfam" id="PF02770"/>
    </source>
</evidence>
<evidence type="ECO:0000259" key="19">
    <source>
        <dbReference type="Pfam" id="PF02771"/>
    </source>
</evidence>
<dbReference type="PIRSF" id="PIRSF016578">
    <property type="entry name" value="HsaA"/>
    <property type="match status" value="1"/>
</dbReference>
<comment type="function">
    <text evidence="15">This enzyme is specific for acyl chain lengths of 4 to 16.</text>
</comment>
<evidence type="ECO:0000256" key="2">
    <source>
        <dbReference type="ARBA" id="ARBA00004305"/>
    </source>
</evidence>
<dbReference type="PANTHER" id="PTHR43884">
    <property type="entry name" value="ACYL-COA DEHYDROGENASE"/>
    <property type="match status" value="1"/>
</dbReference>
<feature type="domain" description="Acyl-CoA dehydrogenase/oxidase N-terminal" evidence="19">
    <location>
        <begin position="28"/>
        <end position="137"/>
    </location>
</feature>
<dbReference type="PANTHER" id="PTHR43884:SF12">
    <property type="entry name" value="ISOVALERYL-COA DEHYDROGENASE, MITOCHONDRIAL-RELATED"/>
    <property type="match status" value="1"/>
</dbReference>
<organism evidence="20 21">
    <name type="scientific">Cylicocyclus nassatus</name>
    <name type="common">Nematode worm</name>
    <dbReference type="NCBI Taxonomy" id="53992"/>
    <lineage>
        <taxon>Eukaryota</taxon>
        <taxon>Metazoa</taxon>
        <taxon>Ecdysozoa</taxon>
        <taxon>Nematoda</taxon>
        <taxon>Chromadorea</taxon>
        <taxon>Rhabditida</taxon>
        <taxon>Rhabditina</taxon>
        <taxon>Rhabditomorpha</taxon>
        <taxon>Strongyloidea</taxon>
        <taxon>Strongylidae</taxon>
        <taxon>Cylicocyclus</taxon>
    </lineage>
</organism>
<keyword evidence="9" id="KW-0276">Fatty acid metabolism</keyword>
<reference evidence="20" key="1">
    <citation type="submission" date="2023-07" db="EMBL/GenBank/DDBJ databases">
        <authorList>
            <consortium name="CYATHOMIX"/>
        </authorList>
    </citation>
    <scope>NUCLEOTIDE SEQUENCE</scope>
    <source>
        <strain evidence="20">N/A</strain>
    </source>
</reference>
<comment type="similarity">
    <text evidence="4 16">Belongs to the acyl-CoA dehydrogenase family.</text>
</comment>
<dbReference type="InterPro" id="IPR036250">
    <property type="entry name" value="AcylCo_DH-like_C"/>
</dbReference>
<feature type="domain" description="Acyl-CoA oxidase/dehydrogenase middle" evidence="18">
    <location>
        <begin position="144"/>
        <end position="241"/>
    </location>
</feature>
<dbReference type="Proteomes" id="UP001176961">
    <property type="component" value="Unassembled WGS sequence"/>
</dbReference>
<proteinExistence type="inferred from homology"/>
<evidence type="ECO:0000256" key="11">
    <source>
        <dbReference type="ARBA" id="ARBA00023002"/>
    </source>
</evidence>
<dbReference type="Gene3D" id="2.40.110.10">
    <property type="entry name" value="Butyryl-CoA Dehydrogenase, subunit A, domain 2"/>
    <property type="match status" value="1"/>
</dbReference>
<dbReference type="FunFam" id="2.40.110.10:FF:000007">
    <property type="entry name" value="Medium-chain specific acyl-CoA dehydrogenase, mitochondrial"/>
    <property type="match status" value="1"/>
</dbReference>
<gene>
    <name evidence="20" type="ORF">CYNAS_LOCUS21736</name>
</gene>
<dbReference type="GO" id="GO:0006631">
    <property type="term" value="P:fatty acid metabolic process"/>
    <property type="evidence" value="ECO:0007669"/>
    <property type="project" value="UniProtKB-KW"/>
</dbReference>
<evidence type="ECO:0000256" key="13">
    <source>
        <dbReference type="ARBA" id="ARBA00023128"/>
    </source>
</evidence>
<keyword evidence="8 16" id="KW-0274">FAD</keyword>
<name>A0AA36MHH1_CYLNA</name>
<comment type="pathway">
    <text evidence="3">Lipid metabolism; mitochondrial fatty acid beta-oxidation.</text>
</comment>
<evidence type="ECO:0000256" key="8">
    <source>
        <dbReference type="ARBA" id="ARBA00022827"/>
    </source>
</evidence>
<evidence type="ECO:0000313" key="20">
    <source>
        <dbReference type="EMBL" id="CAJ0609753.1"/>
    </source>
</evidence>
<evidence type="ECO:0000256" key="14">
    <source>
        <dbReference type="ARBA" id="ARBA00047882"/>
    </source>
</evidence>
<comment type="catalytic activity">
    <reaction evidence="14">
        <text>a medium-chain 2,3-saturated fatty acyl-CoA + oxidized [electron-transfer flavoprotein] + H(+) = a medium-chain (2E)-enoyl-CoA + reduced [electron-transfer flavoprotein]</text>
        <dbReference type="Rhea" id="RHEA:14477"/>
        <dbReference type="Rhea" id="RHEA-COMP:10685"/>
        <dbReference type="Rhea" id="RHEA-COMP:10686"/>
        <dbReference type="ChEBI" id="CHEBI:15378"/>
        <dbReference type="ChEBI" id="CHEBI:57692"/>
        <dbReference type="ChEBI" id="CHEBI:58307"/>
        <dbReference type="ChEBI" id="CHEBI:83723"/>
        <dbReference type="ChEBI" id="CHEBI:83726"/>
        <dbReference type="EC" id="1.3.8.7"/>
    </reaction>
</comment>
<evidence type="ECO:0000256" key="12">
    <source>
        <dbReference type="ARBA" id="ARBA00023098"/>
    </source>
</evidence>
<dbReference type="GO" id="GO:0070991">
    <property type="term" value="F:medium-chain fatty acyl-CoA dehydrogenase activity"/>
    <property type="evidence" value="ECO:0007669"/>
    <property type="project" value="UniProtKB-EC"/>
</dbReference>
<dbReference type="InterPro" id="IPR013786">
    <property type="entry name" value="AcylCoA_DH/ox_N"/>
</dbReference>
<dbReference type="InterPro" id="IPR046373">
    <property type="entry name" value="Acyl-CoA_Oxase/DH_mid-dom_sf"/>
</dbReference>
<keyword evidence="13" id="KW-0496">Mitochondrion</keyword>
<dbReference type="FunFam" id="1.10.540.10:FF:000010">
    <property type="entry name" value="Medium-chain specific acyl-CoA dehydrogenase, mitochondrial"/>
    <property type="match status" value="1"/>
</dbReference>
<dbReference type="PROSITE" id="PS00072">
    <property type="entry name" value="ACYL_COA_DH_1"/>
    <property type="match status" value="1"/>
</dbReference>
<dbReference type="SUPFAM" id="SSF47203">
    <property type="entry name" value="Acyl-CoA dehydrogenase C-terminal domain-like"/>
    <property type="match status" value="1"/>
</dbReference>
<dbReference type="Gene3D" id="1.20.140.10">
    <property type="entry name" value="Butyryl-CoA Dehydrogenase, subunit A, domain 3"/>
    <property type="match status" value="1"/>
</dbReference>
<evidence type="ECO:0000256" key="15">
    <source>
        <dbReference type="ARBA" id="ARBA00059733"/>
    </source>
</evidence>
<evidence type="ECO:0000256" key="7">
    <source>
        <dbReference type="ARBA" id="ARBA00022630"/>
    </source>
</evidence>
<dbReference type="GO" id="GO:0005759">
    <property type="term" value="C:mitochondrial matrix"/>
    <property type="evidence" value="ECO:0007669"/>
    <property type="project" value="UniProtKB-SubCell"/>
</dbReference>
<comment type="subunit">
    <text evidence="5">Homotetramer.</text>
</comment>
<keyword evidence="11 16" id="KW-0560">Oxidoreductase</keyword>
<dbReference type="InterPro" id="IPR009075">
    <property type="entry name" value="AcylCo_DH/oxidase_C"/>
</dbReference>
<dbReference type="GO" id="GO:0050660">
    <property type="term" value="F:flavin adenine dinucleotide binding"/>
    <property type="evidence" value="ECO:0007669"/>
    <property type="project" value="InterPro"/>
</dbReference>
<evidence type="ECO:0000256" key="3">
    <source>
        <dbReference type="ARBA" id="ARBA00005198"/>
    </source>
</evidence>
<dbReference type="InterPro" id="IPR006089">
    <property type="entry name" value="Acyl-CoA_DH_CS"/>
</dbReference>
<dbReference type="FunFam" id="1.20.140.10:FF:000011">
    <property type="entry name" value="Medium-chain specific acyl-CoA dehydrogenase, mitochondrial"/>
    <property type="match status" value="1"/>
</dbReference>
<evidence type="ECO:0000256" key="16">
    <source>
        <dbReference type="RuleBase" id="RU362125"/>
    </source>
</evidence>
<comment type="caution">
    <text evidence="20">The sequence shown here is derived from an EMBL/GenBank/DDBJ whole genome shotgun (WGS) entry which is preliminary data.</text>
</comment>
<accession>A0AA36MHH1</accession>
<comment type="subcellular location">
    <subcellularLocation>
        <location evidence="2">Mitochondrion matrix</location>
    </subcellularLocation>
</comment>
<dbReference type="Pfam" id="PF02771">
    <property type="entry name" value="Acyl-CoA_dh_N"/>
    <property type="match status" value="1"/>
</dbReference>
<comment type="cofactor">
    <cofactor evidence="1 16">
        <name>FAD</name>
        <dbReference type="ChEBI" id="CHEBI:57692"/>
    </cofactor>
</comment>